<reference evidence="19 20" key="1">
    <citation type="journal article" date="2024" name="Genome Biol. Evol.">
        <title>Chromosome-level genome assembly of the viviparous eelpout Zoarces viviparus.</title>
        <authorList>
            <person name="Fuhrmann N."/>
            <person name="Brasseur M.V."/>
            <person name="Bakowski C.E."/>
            <person name="Podsiadlowski L."/>
            <person name="Prost S."/>
            <person name="Krehenwinkel H."/>
            <person name="Mayer C."/>
        </authorList>
    </citation>
    <scope>NUCLEOTIDE SEQUENCE [LARGE SCALE GENOMIC DNA]</scope>
    <source>
        <strain evidence="19">NO-MEL_2022_Ind0_liver</strain>
    </source>
</reference>
<dbReference type="FunFam" id="2.30.30.40:FF:000009">
    <property type="entry name" value="Breast cancer anti-estrogen resistance 1"/>
    <property type="match status" value="1"/>
</dbReference>
<dbReference type="Gene3D" id="1.20.120.230">
    <property type="entry name" value="Alpha-catenin/vinculin-like"/>
    <property type="match status" value="1"/>
</dbReference>
<comment type="similarity">
    <text evidence="4">Belongs to the CAS family.</text>
</comment>
<dbReference type="InterPro" id="IPR021901">
    <property type="entry name" value="CAS_C"/>
</dbReference>
<dbReference type="GO" id="GO:0005886">
    <property type="term" value="C:plasma membrane"/>
    <property type="evidence" value="ECO:0007669"/>
    <property type="project" value="TreeGrafter"/>
</dbReference>
<dbReference type="GO" id="GO:0030424">
    <property type="term" value="C:axon"/>
    <property type="evidence" value="ECO:0007669"/>
    <property type="project" value="UniProtKB-SubCell"/>
</dbReference>
<dbReference type="Pfam" id="PF00018">
    <property type="entry name" value="SH3_1"/>
    <property type="match status" value="1"/>
</dbReference>
<dbReference type="Pfam" id="PF12026">
    <property type="entry name" value="CAS_C"/>
    <property type="match status" value="1"/>
</dbReference>
<feature type="domain" description="SH3" evidence="18">
    <location>
        <begin position="3"/>
        <end position="65"/>
    </location>
</feature>
<evidence type="ECO:0000256" key="12">
    <source>
        <dbReference type="ARBA" id="ARBA00023273"/>
    </source>
</evidence>
<sequence>MNYLNVLAKALYDNVAESPDELSFRKGDIMTVLERDTQGLDGWWLCSLHGRQGIVPGNRLKLLVGMYDSKQQVGPSTPEPLGPCPSSQAQRPLPPLSAYAKPTPASASAAINTSSAGFPIKPLHSTHYTSMHPAYSSPAQPDPDSIYMMPPSHGPKPSPQSLYQIPSGPSGLPPGPPSKAPLLAQRQYQLQDIYQVPPSVGPAPGLAAAPAGGNGGGQDVYQVPPSWESGNKPLGKVVVPTRVGQVYVYDTVKADQDEYDVPPRHQPPTQHDIYDVPPARQQYNTQVYDTPPMVVKGPSSGQDIYDIPASSDKSTQQTVYDFPPSVSKDVPESQPIREETYDVPPHFAKLKPALPPPGQYLHSNLNGNDDDDDEPPIPEDVYDVPPPILTDKRYRGVDQPPQEIYDIPASLRSGGHHHQDVYDFPREREEKGGERGDHSVYDVPPQVVRDAQSTSEELTLSFKRLSASSTGSTRSNHSASSLDMVPVRDTSSSSSLPGPGSVLGKPLILDLEQAMERLSRLQQAVESSVSLMMSFITGNWRSPAHLEGNLPAIHQAADRVRSTVRDFLEFARGAVANSAQATDRSLQTKLGRQVGKMEEVFQSLIRHSQSLDGVSWSHAALAAPPPGGDDLDRLIMTARGIPDDAKQLASFLHGNASLLFKRTNRQQQLPLPPIPGEIGGHMTGSGSGSYQGGERVNIQSRPLPSPPKFTAAEEEEGVDRPYETTEEGWMEDYDYVHLQGKEEFEKNQRQLLEKGNIIRHKTQLEQQQIKQFERLEQEVSRPINNDMTGWVPSPHPSPANQQAQNGSGGPPCSKLGHGDRQLLLFYQEQCEHNITAVTNAIDAFFTAVNSNQPPKIFVAHSKFVILSAHKLVFIGDTLSRQAKAPDVRAHVAQSSNALCEKLKDIVVSTKTAALQYPSPGAAREMTERVRELAGCTQQFRMVLGQLLVM</sequence>
<keyword evidence="5 16" id="KW-0728">SH3 domain</keyword>
<dbReference type="InterPro" id="IPR037362">
    <property type="entry name" value="CAS_fam"/>
</dbReference>
<evidence type="ECO:0000313" key="19">
    <source>
        <dbReference type="EMBL" id="KAK9517252.1"/>
    </source>
</evidence>
<dbReference type="Proteomes" id="UP001488805">
    <property type="component" value="Unassembled WGS sequence"/>
</dbReference>
<evidence type="ECO:0000313" key="20">
    <source>
        <dbReference type="Proteomes" id="UP001488805"/>
    </source>
</evidence>
<dbReference type="PANTHER" id="PTHR10654">
    <property type="entry name" value="CAS SCAFFOLDING PROTEIN"/>
    <property type="match status" value="1"/>
</dbReference>
<comment type="subcellular location">
    <subcellularLocation>
        <location evidence="1">Cell junction</location>
        <location evidence="1">Focal adhesion</location>
    </subcellularLocation>
    <subcellularLocation>
        <location evidence="2">Cell projection</location>
        <location evidence="2">Axon</location>
    </subcellularLocation>
    <subcellularLocation>
        <location evidence="3">Cytoplasm</location>
    </subcellularLocation>
</comment>
<feature type="region of interest" description="Disordered" evidence="17">
    <location>
        <begin position="465"/>
        <end position="499"/>
    </location>
</feature>
<evidence type="ECO:0000256" key="13">
    <source>
        <dbReference type="ARBA" id="ARBA00072413"/>
    </source>
</evidence>
<keyword evidence="6" id="KW-0963">Cytoplasm</keyword>
<dbReference type="InterPro" id="IPR014928">
    <property type="entry name" value="Serine_rich_dom"/>
</dbReference>
<feature type="region of interest" description="Disordered" evidence="17">
    <location>
        <begin position="785"/>
        <end position="813"/>
    </location>
</feature>
<evidence type="ECO:0000256" key="17">
    <source>
        <dbReference type="SAM" id="MobiDB-lite"/>
    </source>
</evidence>
<evidence type="ECO:0000256" key="11">
    <source>
        <dbReference type="ARBA" id="ARBA00023036"/>
    </source>
</evidence>
<evidence type="ECO:0000256" key="6">
    <source>
        <dbReference type="ARBA" id="ARBA00022490"/>
    </source>
</evidence>
<evidence type="ECO:0000259" key="18">
    <source>
        <dbReference type="PROSITE" id="PS50002"/>
    </source>
</evidence>
<dbReference type="AlphaFoldDB" id="A0AAW1E4N1"/>
<evidence type="ECO:0000256" key="1">
    <source>
        <dbReference type="ARBA" id="ARBA00004246"/>
    </source>
</evidence>
<evidence type="ECO:0000256" key="5">
    <source>
        <dbReference type="ARBA" id="ARBA00022443"/>
    </source>
</evidence>
<dbReference type="GO" id="GO:0016477">
    <property type="term" value="P:cell migration"/>
    <property type="evidence" value="ECO:0007669"/>
    <property type="project" value="TreeGrafter"/>
</dbReference>
<evidence type="ECO:0000256" key="15">
    <source>
        <dbReference type="ARBA" id="ARBA00081467"/>
    </source>
</evidence>
<protein>
    <recommendedName>
        <fullName evidence="13">Breast cancer anti-estrogen resistance protein 1</fullName>
    </recommendedName>
    <alternativeName>
        <fullName evidence="14">CRK-associated substrate</fullName>
    </alternativeName>
    <alternativeName>
        <fullName evidence="15">p130cas</fullName>
    </alternativeName>
</protein>
<keyword evidence="11" id="KW-0729">SH3-binding</keyword>
<dbReference type="FunFam" id="1.20.120.230:FF:000001">
    <property type="entry name" value="Breast cancer anti-estrogen resistance 1"/>
    <property type="match status" value="1"/>
</dbReference>
<dbReference type="Gene3D" id="2.30.30.40">
    <property type="entry name" value="SH3 Domains"/>
    <property type="match status" value="1"/>
</dbReference>
<dbReference type="PRINTS" id="PR00452">
    <property type="entry name" value="SH3DOMAIN"/>
</dbReference>
<dbReference type="PROSITE" id="PS50002">
    <property type="entry name" value="SH3"/>
    <property type="match status" value="1"/>
</dbReference>
<dbReference type="InterPro" id="IPR001452">
    <property type="entry name" value="SH3_domain"/>
</dbReference>
<keyword evidence="8" id="KW-0130">Cell adhesion</keyword>
<keyword evidence="9" id="KW-0965">Cell junction</keyword>
<dbReference type="GO" id="GO:0007155">
    <property type="term" value="P:cell adhesion"/>
    <property type="evidence" value="ECO:0007669"/>
    <property type="project" value="UniProtKB-KW"/>
</dbReference>
<feature type="region of interest" description="Disordered" evidence="17">
    <location>
        <begin position="426"/>
        <end position="445"/>
    </location>
</feature>
<name>A0AAW1E4N1_ZOAVI</name>
<feature type="compositionally biased region" description="Acidic residues" evidence="17">
    <location>
        <begin position="368"/>
        <end position="382"/>
    </location>
</feature>
<evidence type="ECO:0000256" key="16">
    <source>
        <dbReference type="PROSITE-ProRule" id="PRU00192"/>
    </source>
</evidence>
<evidence type="ECO:0000256" key="2">
    <source>
        <dbReference type="ARBA" id="ARBA00004489"/>
    </source>
</evidence>
<dbReference type="PRINTS" id="PR01887">
    <property type="entry name" value="SPECTRNALPHA"/>
</dbReference>
<dbReference type="CDD" id="cd12001">
    <property type="entry name" value="SH3_BCAR1"/>
    <property type="match status" value="1"/>
</dbReference>
<dbReference type="EMBL" id="JBCEZU010000575">
    <property type="protein sequence ID" value="KAK9517252.1"/>
    <property type="molecule type" value="Genomic_DNA"/>
</dbReference>
<dbReference type="CDD" id="cd11552">
    <property type="entry name" value="Serine_rich_BCAR1"/>
    <property type="match status" value="1"/>
</dbReference>
<evidence type="ECO:0000256" key="14">
    <source>
        <dbReference type="ARBA" id="ARBA00079691"/>
    </source>
</evidence>
<dbReference type="GO" id="GO:0007169">
    <property type="term" value="P:cell surface receptor protein tyrosine kinase signaling pathway"/>
    <property type="evidence" value="ECO:0007669"/>
    <property type="project" value="UniProtKB-ARBA"/>
</dbReference>
<evidence type="ECO:0000256" key="9">
    <source>
        <dbReference type="ARBA" id="ARBA00022949"/>
    </source>
</evidence>
<dbReference type="GO" id="GO:0017124">
    <property type="term" value="F:SH3 domain binding"/>
    <property type="evidence" value="ECO:0007669"/>
    <property type="project" value="UniProtKB-KW"/>
</dbReference>
<organism evidence="19 20">
    <name type="scientific">Zoarces viviparus</name>
    <name type="common">Viviparous eelpout</name>
    <name type="synonym">Blennius viviparus</name>
    <dbReference type="NCBI Taxonomy" id="48416"/>
    <lineage>
        <taxon>Eukaryota</taxon>
        <taxon>Metazoa</taxon>
        <taxon>Chordata</taxon>
        <taxon>Craniata</taxon>
        <taxon>Vertebrata</taxon>
        <taxon>Euteleostomi</taxon>
        <taxon>Actinopterygii</taxon>
        <taxon>Neopterygii</taxon>
        <taxon>Teleostei</taxon>
        <taxon>Neoteleostei</taxon>
        <taxon>Acanthomorphata</taxon>
        <taxon>Eupercaria</taxon>
        <taxon>Perciformes</taxon>
        <taxon>Cottioidei</taxon>
        <taxon>Zoarcales</taxon>
        <taxon>Zoarcidae</taxon>
        <taxon>Zoarcinae</taxon>
        <taxon>Zoarces</taxon>
    </lineage>
</organism>
<dbReference type="InterPro" id="IPR035745">
    <property type="entry name" value="BCAR1_SH3"/>
</dbReference>
<feature type="region of interest" description="Disordered" evidence="17">
    <location>
        <begin position="700"/>
        <end position="721"/>
    </location>
</feature>
<evidence type="ECO:0000256" key="8">
    <source>
        <dbReference type="ARBA" id="ARBA00022889"/>
    </source>
</evidence>
<feature type="region of interest" description="Disordered" evidence="17">
    <location>
        <begin position="355"/>
        <end position="394"/>
    </location>
</feature>
<feature type="region of interest" description="Disordered" evidence="17">
    <location>
        <begin position="131"/>
        <end position="179"/>
    </location>
</feature>
<dbReference type="PANTHER" id="PTHR10654:SF15">
    <property type="entry name" value="BREAST CANCER ANTI-ESTROGEN RESISTANCE PROTEIN 1"/>
    <property type="match status" value="1"/>
</dbReference>
<feature type="region of interest" description="Disordered" evidence="17">
    <location>
        <begin position="71"/>
        <end position="91"/>
    </location>
</feature>
<keyword evidence="20" id="KW-1185">Reference proteome</keyword>
<dbReference type="FunFam" id="1.20.120.830:FF:000001">
    <property type="entry name" value="BCAR1 scaffold protein, Cas family member"/>
    <property type="match status" value="1"/>
</dbReference>
<gene>
    <name evidence="19" type="ORF">VZT92_025137</name>
</gene>
<keyword evidence="12" id="KW-0966">Cell projection</keyword>
<dbReference type="GO" id="GO:0005737">
    <property type="term" value="C:cytoplasm"/>
    <property type="evidence" value="ECO:0007669"/>
    <property type="project" value="UniProtKB-SubCell"/>
</dbReference>
<feature type="region of interest" description="Disordered" evidence="17">
    <location>
        <begin position="311"/>
        <end position="334"/>
    </location>
</feature>
<dbReference type="GO" id="GO:0005925">
    <property type="term" value="C:focal adhesion"/>
    <property type="evidence" value="ECO:0007669"/>
    <property type="project" value="UniProtKB-SubCell"/>
</dbReference>
<dbReference type="Pfam" id="PF08824">
    <property type="entry name" value="Serine_rich"/>
    <property type="match status" value="1"/>
</dbReference>
<feature type="compositionally biased region" description="Basic and acidic residues" evidence="17">
    <location>
        <begin position="426"/>
        <end position="440"/>
    </location>
</feature>
<keyword evidence="7" id="KW-0597">Phosphoprotein</keyword>
<dbReference type="SMART" id="SM00326">
    <property type="entry name" value="SH3"/>
    <property type="match status" value="1"/>
</dbReference>
<evidence type="ECO:0000256" key="10">
    <source>
        <dbReference type="ARBA" id="ARBA00022990"/>
    </source>
</evidence>
<accession>A0AAW1E4N1</accession>
<keyword evidence="10" id="KW-0007">Acetylation</keyword>
<dbReference type="InterPro" id="IPR038319">
    <property type="entry name" value="Serine_rich_sf"/>
</dbReference>
<proteinExistence type="inferred from homology"/>
<dbReference type="InterPro" id="IPR036028">
    <property type="entry name" value="SH3-like_dom_sf"/>
</dbReference>
<dbReference type="SUPFAM" id="SSF50044">
    <property type="entry name" value="SH3-domain"/>
    <property type="match status" value="1"/>
</dbReference>
<evidence type="ECO:0000256" key="4">
    <source>
        <dbReference type="ARBA" id="ARBA00007848"/>
    </source>
</evidence>
<evidence type="ECO:0000256" key="3">
    <source>
        <dbReference type="ARBA" id="ARBA00004496"/>
    </source>
</evidence>
<evidence type="ECO:0000256" key="7">
    <source>
        <dbReference type="ARBA" id="ARBA00022553"/>
    </source>
</evidence>
<dbReference type="Gene3D" id="1.20.120.830">
    <property type="entry name" value="Serine-rich domain"/>
    <property type="match status" value="1"/>
</dbReference>
<comment type="caution">
    <text evidence="19">The sequence shown here is derived from an EMBL/GenBank/DDBJ whole genome shotgun (WGS) entry which is preliminary data.</text>
</comment>
<feature type="compositionally biased region" description="Polar residues" evidence="17">
    <location>
        <begin position="466"/>
        <end position="481"/>
    </location>
</feature>